<protein>
    <submittedName>
        <fullName evidence="7">Dihydrolipoyllysine-residue acetyltransferase component of pyruvate dehydrogenase complex</fullName>
        <ecNumber evidence="7">2.3.1.12</ecNumber>
    </submittedName>
</protein>
<dbReference type="PANTHER" id="PTHR43178:SF2">
    <property type="entry name" value="DIHYDROLIPOYLLYSINE-RESIDUE ACETYLTRANSFERASE COMPONENT OF PYRUVATE DEHYDROGENASE COMPLEX"/>
    <property type="match status" value="1"/>
</dbReference>
<dbReference type="InterPro" id="IPR050743">
    <property type="entry name" value="2-oxoacid_DH_E2_comp"/>
</dbReference>
<organism evidence="7 8">
    <name type="scientific">Chromobacterium violaceum</name>
    <dbReference type="NCBI Taxonomy" id="536"/>
    <lineage>
        <taxon>Bacteria</taxon>
        <taxon>Pseudomonadati</taxon>
        <taxon>Pseudomonadota</taxon>
        <taxon>Betaproteobacteria</taxon>
        <taxon>Neisseriales</taxon>
        <taxon>Chromobacteriaceae</taxon>
        <taxon>Chromobacterium</taxon>
    </lineage>
</organism>
<dbReference type="InterPro" id="IPR003016">
    <property type="entry name" value="2-oxoA_DH_lipoyl-BS"/>
</dbReference>
<dbReference type="InterPro" id="IPR000089">
    <property type="entry name" value="Biotin_lipoyl"/>
</dbReference>
<evidence type="ECO:0000256" key="2">
    <source>
        <dbReference type="ARBA" id="ARBA00011484"/>
    </source>
</evidence>
<keyword evidence="7" id="KW-0670">Pyruvate</keyword>
<evidence type="ECO:0000313" key="8">
    <source>
        <dbReference type="Proteomes" id="UP000275777"/>
    </source>
</evidence>
<dbReference type="GO" id="GO:0004742">
    <property type="term" value="F:dihydrolipoyllysine-residue acetyltransferase activity"/>
    <property type="evidence" value="ECO:0007669"/>
    <property type="project" value="UniProtKB-EC"/>
</dbReference>
<dbReference type="SUPFAM" id="SSF51230">
    <property type="entry name" value="Single hybrid motif"/>
    <property type="match status" value="1"/>
</dbReference>
<dbReference type="InterPro" id="IPR011053">
    <property type="entry name" value="Single_hybrid_motif"/>
</dbReference>
<dbReference type="PROSITE" id="PS50968">
    <property type="entry name" value="BIOTINYL_LIPOYL"/>
    <property type="match status" value="1"/>
</dbReference>
<feature type="domain" description="Lipoyl-binding" evidence="6">
    <location>
        <begin position="4"/>
        <end position="78"/>
    </location>
</feature>
<dbReference type="EC" id="2.3.1.12" evidence="7"/>
<dbReference type="Proteomes" id="UP000275777">
    <property type="component" value="Chromosome"/>
</dbReference>
<comment type="subunit">
    <text evidence="2">Forms a 24-polypeptide structural core with octahedral symmetry.</text>
</comment>
<keyword evidence="5 7" id="KW-0012">Acyltransferase</keyword>
<proteinExistence type="predicted"/>
<evidence type="ECO:0000259" key="6">
    <source>
        <dbReference type="PROSITE" id="PS50968"/>
    </source>
</evidence>
<evidence type="ECO:0000256" key="5">
    <source>
        <dbReference type="ARBA" id="ARBA00023315"/>
    </source>
</evidence>
<comment type="cofactor">
    <cofactor evidence="1">
        <name>(R)-lipoate</name>
        <dbReference type="ChEBI" id="CHEBI:83088"/>
    </cofactor>
</comment>
<dbReference type="GO" id="GO:0005737">
    <property type="term" value="C:cytoplasm"/>
    <property type="evidence" value="ECO:0007669"/>
    <property type="project" value="TreeGrafter"/>
</dbReference>
<evidence type="ECO:0000313" key="7">
    <source>
        <dbReference type="EMBL" id="VEB40324.1"/>
    </source>
</evidence>
<reference evidence="7 8" key="1">
    <citation type="submission" date="2018-12" db="EMBL/GenBank/DDBJ databases">
        <authorList>
            <consortium name="Pathogen Informatics"/>
        </authorList>
    </citation>
    <scope>NUCLEOTIDE SEQUENCE [LARGE SCALE GENOMIC DNA]</scope>
    <source>
        <strain evidence="7 8">NCTC9695</strain>
    </source>
</reference>
<evidence type="ECO:0000256" key="1">
    <source>
        <dbReference type="ARBA" id="ARBA00001938"/>
    </source>
</evidence>
<keyword evidence="4" id="KW-0450">Lipoyl</keyword>
<dbReference type="CDD" id="cd06849">
    <property type="entry name" value="lipoyl_domain"/>
    <property type="match status" value="1"/>
</dbReference>
<evidence type="ECO:0000256" key="4">
    <source>
        <dbReference type="ARBA" id="ARBA00022823"/>
    </source>
</evidence>
<dbReference type="Pfam" id="PF00364">
    <property type="entry name" value="Biotin_lipoyl"/>
    <property type="match status" value="1"/>
</dbReference>
<dbReference type="PANTHER" id="PTHR43178">
    <property type="entry name" value="DIHYDROLIPOAMIDE ACETYLTRANSFERASE COMPONENT OF PYRUVATE DEHYDROGENASE COMPLEX"/>
    <property type="match status" value="1"/>
</dbReference>
<accession>A0A447T654</accession>
<dbReference type="AlphaFoldDB" id="A0A447T654"/>
<keyword evidence="3 7" id="KW-0808">Transferase</keyword>
<evidence type="ECO:0000256" key="3">
    <source>
        <dbReference type="ARBA" id="ARBA00022679"/>
    </source>
</evidence>
<dbReference type="EMBL" id="LR134182">
    <property type="protein sequence ID" value="VEB40324.1"/>
    <property type="molecule type" value="Genomic_DNA"/>
</dbReference>
<gene>
    <name evidence="7" type="primary">aceF_3</name>
    <name evidence="7" type="ORF">NCTC9695_00722</name>
</gene>
<dbReference type="GO" id="GO:0031405">
    <property type="term" value="F:lipoic acid binding"/>
    <property type="evidence" value="ECO:0007669"/>
    <property type="project" value="TreeGrafter"/>
</dbReference>
<dbReference type="PROSITE" id="PS00189">
    <property type="entry name" value="LIPOYL"/>
    <property type="match status" value="1"/>
</dbReference>
<dbReference type="GO" id="GO:0006086">
    <property type="term" value="P:pyruvate decarboxylation to acetyl-CoA"/>
    <property type="evidence" value="ECO:0007669"/>
    <property type="project" value="TreeGrafter"/>
</dbReference>
<name>A0A447T654_CHRVL</name>
<sequence length="89" mass="9759">MSNLIELKVPDIGGHNNVDVIEVFVKPGDVIEKEASLITLETDKATMEVPAEAAGTVKEVRVTVAARCPRAIWSSSWKPPAQPPRLRRK</sequence>
<dbReference type="Gene3D" id="2.40.50.100">
    <property type="match status" value="1"/>
</dbReference>